<feature type="compositionally biased region" description="Basic and acidic residues" evidence="1">
    <location>
        <begin position="39"/>
        <end position="48"/>
    </location>
</feature>
<feature type="compositionally biased region" description="Basic residues" evidence="1">
    <location>
        <begin position="49"/>
        <end position="58"/>
    </location>
</feature>
<reference evidence="2 3" key="1">
    <citation type="submission" date="2024-04" db="EMBL/GenBank/DDBJ databases">
        <authorList>
            <person name="Waldvogel A.-M."/>
            <person name="Schoenle A."/>
        </authorList>
    </citation>
    <scope>NUCLEOTIDE SEQUENCE [LARGE SCALE GENOMIC DNA]</scope>
</reference>
<feature type="region of interest" description="Disordered" evidence="1">
    <location>
        <begin position="28"/>
        <end position="58"/>
    </location>
</feature>
<proteinExistence type="predicted"/>
<organism evidence="2 3">
    <name type="scientific">Knipowitschia caucasica</name>
    <name type="common">Caucasian dwarf goby</name>
    <name type="synonym">Pomatoschistus caucasicus</name>
    <dbReference type="NCBI Taxonomy" id="637954"/>
    <lineage>
        <taxon>Eukaryota</taxon>
        <taxon>Metazoa</taxon>
        <taxon>Chordata</taxon>
        <taxon>Craniata</taxon>
        <taxon>Vertebrata</taxon>
        <taxon>Euteleostomi</taxon>
        <taxon>Actinopterygii</taxon>
        <taxon>Neopterygii</taxon>
        <taxon>Teleostei</taxon>
        <taxon>Neoteleostei</taxon>
        <taxon>Acanthomorphata</taxon>
        <taxon>Gobiaria</taxon>
        <taxon>Gobiiformes</taxon>
        <taxon>Gobioidei</taxon>
        <taxon>Gobiidae</taxon>
        <taxon>Gobiinae</taxon>
        <taxon>Knipowitschia</taxon>
    </lineage>
</organism>
<gene>
    <name evidence="2" type="ORF">KC01_LOCUS1475</name>
</gene>
<evidence type="ECO:0000313" key="3">
    <source>
        <dbReference type="Proteomes" id="UP001497482"/>
    </source>
</evidence>
<evidence type="ECO:0000313" key="2">
    <source>
        <dbReference type="EMBL" id="CAL1568954.1"/>
    </source>
</evidence>
<sequence>MIEPSVCGAGALPRLTLRESLLQLRFSERAADPPPDIPPELHKTAARPERRKRGRRGGIHRRLKRLCLQDRQRMPALPSILLGNVQSLRNKLEELEAWATVRQEITNAFVYVHPTLTPLLQLS</sequence>
<name>A0AAV2J1D6_KNICA</name>
<protein>
    <submittedName>
        <fullName evidence="2">Uncharacterized protein</fullName>
    </submittedName>
</protein>
<accession>A0AAV2J1D6</accession>
<dbReference type="EMBL" id="OZ035823">
    <property type="protein sequence ID" value="CAL1568954.1"/>
    <property type="molecule type" value="Genomic_DNA"/>
</dbReference>
<dbReference type="Proteomes" id="UP001497482">
    <property type="component" value="Chromosome 1"/>
</dbReference>
<dbReference type="AlphaFoldDB" id="A0AAV2J1D6"/>
<keyword evidence="3" id="KW-1185">Reference proteome</keyword>
<evidence type="ECO:0000256" key="1">
    <source>
        <dbReference type="SAM" id="MobiDB-lite"/>
    </source>
</evidence>